<gene>
    <name evidence="1" type="ORF">GBAG_0883</name>
</gene>
<keyword evidence="2" id="KW-1185">Reference proteome</keyword>
<dbReference type="OrthoDB" id="357294at2"/>
<sequence length="266" mass="29939">MGLLSRITALFSSLSTPHYPWPALDIVLPGDRHLHLVGSIHMGTRDMSPLSEKLIDKLRDADALIVEADITQSGSPFPQQSNELPLEQRLSAENWAQVVSLIQELDIPLSQIETQPAWQIALVLQAHQAQRLGLRANYGIDFQMLEAAKTMAIPVIELEGAEHQIDILTRLPNGGMPLLTDTLTHWHTNARLLQMMISWWLETPPQRGNVALPNTFGDELYDVLMHRRNLEWQHFLQQLPAGRYVVAVGALHLYGKGNLPELLKTR</sequence>
<reference evidence="1 2" key="1">
    <citation type="submission" date="2014-05" db="EMBL/GenBank/DDBJ databases">
        <title>ATOL: Assembling a taxonomically balanced genome-scale reconstruction of the evolutionary history of the Enterobacteriaceae.</title>
        <authorList>
            <person name="Plunkett G.III."/>
            <person name="Neeno-Eckwall E.C."/>
            <person name="Glasner J.D."/>
            <person name="Perna N.T."/>
        </authorList>
    </citation>
    <scope>NUCLEOTIDE SEQUENCE [LARGE SCALE GENOMIC DNA]</scope>
    <source>
        <strain evidence="1 2">ATCC 33320</strain>
    </source>
</reference>
<dbReference type="eggNOG" id="COG3735">
    <property type="taxonomic scope" value="Bacteria"/>
</dbReference>
<dbReference type="InterPro" id="IPR047111">
    <property type="entry name" value="YbaP-like"/>
</dbReference>
<organism evidence="1 2">
    <name type="scientific">Buttiauxella agrestis ATCC 33320</name>
    <dbReference type="NCBI Taxonomy" id="1006004"/>
    <lineage>
        <taxon>Bacteria</taxon>
        <taxon>Pseudomonadati</taxon>
        <taxon>Pseudomonadota</taxon>
        <taxon>Gammaproteobacteria</taxon>
        <taxon>Enterobacterales</taxon>
        <taxon>Enterobacteriaceae</taxon>
        <taxon>Buttiauxella</taxon>
    </lineage>
</organism>
<comment type="caution">
    <text evidence="1">The sequence shown here is derived from an EMBL/GenBank/DDBJ whole genome shotgun (WGS) entry which is preliminary data.</text>
</comment>
<dbReference type="Pfam" id="PF01963">
    <property type="entry name" value="TraB_PrgY_gumN"/>
    <property type="match status" value="1"/>
</dbReference>
<dbReference type="RefSeq" id="WP_034493766.1">
    <property type="nucleotide sequence ID" value="NZ_JMPI01000020.1"/>
</dbReference>
<evidence type="ECO:0008006" key="3">
    <source>
        <dbReference type="Google" id="ProtNLM"/>
    </source>
</evidence>
<dbReference type="EMBL" id="JMPI01000020">
    <property type="protein sequence ID" value="KFC83444.1"/>
    <property type="molecule type" value="Genomic_DNA"/>
</dbReference>
<dbReference type="PANTHER" id="PTHR40590:SF1">
    <property type="entry name" value="CYTOPLASMIC PROTEIN"/>
    <property type="match status" value="1"/>
</dbReference>
<protein>
    <recommendedName>
        <fullName evidence="3">Ligase</fullName>
    </recommendedName>
</protein>
<dbReference type="CDD" id="cd14789">
    <property type="entry name" value="Tiki"/>
    <property type="match status" value="1"/>
</dbReference>
<dbReference type="PANTHER" id="PTHR40590">
    <property type="entry name" value="CYTOPLASMIC PROTEIN-RELATED"/>
    <property type="match status" value="1"/>
</dbReference>
<name>A0A085GI99_9ENTR</name>
<evidence type="ECO:0000313" key="2">
    <source>
        <dbReference type="Proteomes" id="UP000028653"/>
    </source>
</evidence>
<accession>A0A085GI99</accession>
<evidence type="ECO:0000313" key="1">
    <source>
        <dbReference type="EMBL" id="KFC83444.1"/>
    </source>
</evidence>
<dbReference type="InterPro" id="IPR002816">
    <property type="entry name" value="TraB/PrgY/GumN_fam"/>
</dbReference>
<proteinExistence type="predicted"/>
<dbReference type="STRING" id="1006004.GBAG_0883"/>
<dbReference type="Proteomes" id="UP000028653">
    <property type="component" value="Unassembled WGS sequence"/>
</dbReference>
<dbReference type="AlphaFoldDB" id="A0A085GI99"/>